<dbReference type="Proteomes" id="UP000218890">
    <property type="component" value="Chromosome"/>
</dbReference>
<dbReference type="CDD" id="cd00865">
    <property type="entry name" value="PEBP_bact_arch"/>
    <property type="match status" value="1"/>
</dbReference>
<dbReference type="NCBIfam" id="TIGR00481">
    <property type="entry name" value="YbhB/YbcL family Raf kinase inhibitor-like protein"/>
    <property type="match status" value="1"/>
</dbReference>
<accession>A0A0X8X6B3</accession>
<evidence type="ECO:0000313" key="1">
    <source>
        <dbReference type="EMBL" id="BAU56429.1"/>
    </source>
</evidence>
<dbReference type="OrthoDB" id="9797506at2"/>
<dbReference type="Pfam" id="PF01161">
    <property type="entry name" value="PBP"/>
    <property type="match status" value="1"/>
</dbReference>
<evidence type="ECO:0000313" key="2">
    <source>
        <dbReference type="Proteomes" id="UP000218890"/>
    </source>
</evidence>
<dbReference type="AlphaFoldDB" id="A0A0X8X6B3"/>
<protein>
    <submittedName>
        <fullName evidence="1">Phospholipid-binding protein</fullName>
    </submittedName>
</protein>
<dbReference type="Gene3D" id="3.90.280.10">
    <property type="entry name" value="PEBP-like"/>
    <property type="match status" value="1"/>
</dbReference>
<organism evidence="1 2">
    <name type="scientific">Halorhodospira halochloris</name>
    <name type="common">Ectothiorhodospira halochloris</name>
    <dbReference type="NCBI Taxonomy" id="1052"/>
    <lineage>
        <taxon>Bacteria</taxon>
        <taxon>Pseudomonadati</taxon>
        <taxon>Pseudomonadota</taxon>
        <taxon>Gammaproteobacteria</taxon>
        <taxon>Chromatiales</taxon>
        <taxon>Ectothiorhodospiraceae</taxon>
        <taxon>Halorhodospira</taxon>
    </lineage>
</organism>
<proteinExistence type="predicted"/>
<sequence>MRILSNSLVDGQPIAQKYAFGVPDEENHMAFGPNKSPHIAWQDLPAGTKSLVIICHDPDAPSSAEDVNREDKEVPADLPRVDFYHWLLVDIDPQLGELAEGAYADGVVPGGKRDTNAPNGARQGVNDYTDFLAGSEELSGVYYGYDGPCPPWNDSIAHRYVFTLYALDVERAPVEEGFRGAELLGAIRGHILAQDCITTTYSLNPRVPA</sequence>
<dbReference type="RefSeq" id="WP_096406270.1">
    <property type="nucleotide sequence ID" value="NZ_AP017372.2"/>
</dbReference>
<dbReference type="SUPFAM" id="SSF49777">
    <property type="entry name" value="PEBP-like"/>
    <property type="match status" value="1"/>
</dbReference>
<dbReference type="InterPro" id="IPR008914">
    <property type="entry name" value="PEBP"/>
</dbReference>
<dbReference type="InterPro" id="IPR036610">
    <property type="entry name" value="PEBP-like_sf"/>
</dbReference>
<reference evidence="1" key="1">
    <citation type="submission" date="2016-02" db="EMBL/GenBank/DDBJ databases">
        <title>Halorhodospira halochloris DSM-1059 complete genome, version 2.</title>
        <authorList>
            <person name="Tsukatani Y."/>
        </authorList>
    </citation>
    <scope>NUCLEOTIDE SEQUENCE</scope>
    <source>
        <strain evidence="1">DSM 1059</strain>
    </source>
</reference>
<dbReference type="EMBL" id="AP017372">
    <property type="protein sequence ID" value="BAU56429.1"/>
    <property type="molecule type" value="Genomic_DNA"/>
</dbReference>
<dbReference type="PANTHER" id="PTHR30289:SF1">
    <property type="entry name" value="PEBP (PHOSPHATIDYLETHANOLAMINE-BINDING PROTEIN) FAMILY PROTEIN"/>
    <property type="match status" value="1"/>
</dbReference>
<keyword evidence="2" id="KW-1185">Reference proteome</keyword>
<name>A0A0X8X6B3_HALHR</name>
<dbReference type="KEGG" id="hhk:HH1059_23600"/>
<gene>
    <name evidence="1" type="ORF">HH1059_23600</name>
</gene>
<dbReference type="InterPro" id="IPR005247">
    <property type="entry name" value="YbhB_YbcL/LppC-like"/>
</dbReference>
<dbReference type="PANTHER" id="PTHR30289">
    <property type="entry name" value="UNCHARACTERIZED PROTEIN YBCL-RELATED"/>
    <property type="match status" value="1"/>
</dbReference>